<accession>K0XDJ2</accession>
<dbReference type="SUPFAM" id="SSF52540">
    <property type="entry name" value="P-loop containing nucleoside triphosphate hydrolases"/>
    <property type="match status" value="1"/>
</dbReference>
<dbReference type="InterPro" id="IPR011604">
    <property type="entry name" value="PDDEXK-like_dom_sf"/>
</dbReference>
<dbReference type="PATRIC" id="fig|742726.3.peg.89"/>
<evidence type="ECO:0000259" key="1">
    <source>
        <dbReference type="Pfam" id="PF12705"/>
    </source>
</evidence>
<evidence type="ECO:0000313" key="2">
    <source>
        <dbReference type="EMBL" id="EJZ65919.1"/>
    </source>
</evidence>
<dbReference type="EMBL" id="ADLE01000001">
    <property type="protein sequence ID" value="EJZ65919.1"/>
    <property type="molecule type" value="Genomic_DNA"/>
</dbReference>
<dbReference type="HOGENOM" id="CLU_013279_0_0_10"/>
<dbReference type="Gene3D" id="3.90.320.10">
    <property type="match status" value="1"/>
</dbReference>
<dbReference type="eggNOG" id="COG2887">
    <property type="taxonomic scope" value="Bacteria"/>
</dbReference>
<protein>
    <recommendedName>
        <fullName evidence="1">PD-(D/E)XK endonuclease-like domain-containing protein</fullName>
    </recommendedName>
</protein>
<organism evidence="2 3">
    <name type="scientific">Barnesiella intestinihominis YIT 11860</name>
    <dbReference type="NCBI Taxonomy" id="742726"/>
    <lineage>
        <taxon>Bacteria</taxon>
        <taxon>Pseudomonadati</taxon>
        <taxon>Bacteroidota</taxon>
        <taxon>Bacteroidia</taxon>
        <taxon>Bacteroidales</taxon>
        <taxon>Barnesiellaceae</taxon>
        <taxon>Barnesiella</taxon>
    </lineage>
</organism>
<name>K0XDJ2_9BACT</name>
<keyword evidence="3" id="KW-1185">Reference proteome</keyword>
<dbReference type="STRING" id="742726.HMPREF9448_00093"/>
<evidence type="ECO:0000313" key="3">
    <source>
        <dbReference type="Proteomes" id="UP000006044"/>
    </source>
</evidence>
<sequence length="959" mass="112020">MTPFLYRIAQAFYKKYGNEISRLAFVFPNRRSGIFFQKYLAEVSGKPIFSPKVTTINDLMAELSPYTLIDRISLLVTLYKKYIELRKSDETFDNFVFWGDMLLGDFDDVDKYMVDARQLFTNIHDLKEIDEFYLTEEQIEIVKRFWGHLFFPSTESDNKQQFIQLWQILFDLYTGLRDELSSRNKAYEGMIFRDVAEQSKRKEALDLPYTQVVFIGFNAITEAEKIFMEYLRDIGIGDFYWDYYAPTLQDSYNKAAFFLNDNKRRFPSKIEIDEHIEQTPQIELISIPSAVGQAKQATDILQSLIDNNHLSPEKAINTAIVLPDEELLLPMLYSIPPEISTVNITMGYTLQHTTVAALMELIYQMQRHVRFSKGEPRFYHLDVKQLLGHRFIASRIGEKAYQITNFINENNRTFVSPKELGNHRLIKLLFLIPRTTDEAAAYLIELLEYLQQGGNRSDSSEDGDEETPVGFSAIELEFMYHYYITVKRLRDVIAEQDIKMTVETFFRLLGKMAASISIPFQGEPLSGLQIMGVLETRALDFDNLIILSMNEGVFPVKKVAATFIPYNLRKGFGMATTEHQDSIYAYYFYRMISRAKRVFLLYDSRTDGLKSGEVSRYIYQLKYHYRIPIQEIQINCDIATFSPITISIDKRKYGIEKKLADFMQEGNSALSASAINRYLNCPLQFYLQYIEKIEQTDEVAESVDSSTFGSIYHGMMQKIYNRIKGEKEKITVTADHIDTIRKDKGLLTRYLEECFAKEYYKTPHSPEPLTGYDYLTGEIILKLIDKTLEKDRALTPFSYVASELPIHKNISIENNRSIQLKGFIDRVDERNGLIRIVDYKTGRERLDFKSVTELFDPSEKDRKKAIMQVLFYCKLYKLDKAPMQPLQPSIYIVRNLFDKFESFLKYDKEPLTDFNLVEKEFDLYLTRCLEDIFDLDKPFSQTTVESHCKYCDFKQLCKR</sequence>
<proteinExistence type="predicted"/>
<dbReference type="Pfam" id="PF12705">
    <property type="entry name" value="PDDEXK_1"/>
    <property type="match status" value="1"/>
</dbReference>
<dbReference type="InterPro" id="IPR027417">
    <property type="entry name" value="P-loop_NTPase"/>
</dbReference>
<feature type="domain" description="PD-(D/E)XK endonuclease-like" evidence="1">
    <location>
        <begin position="670"/>
        <end position="958"/>
    </location>
</feature>
<gene>
    <name evidence="2" type="ORF">HMPREF9448_00093</name>
</gene>
<dbReference type="OrthoDB" id="9762792at2"/>
<dbReference type="AlphaFoldDB" id="K0XDJ2"/>
<dbReference type="Proteomes" id="UP000006044">
    <property type="component" value="Unassembled WGS sequence"/>
</dbReference>
<dbReference type="InterPro" id="IPR038726">
    <property type="entry name" value="PDDEXK_AddAB-type"/>
</dbReference>
<dbReference type="SUPFAM" id="SSF52980">
    <property type="entry name" value="Restriction endonuclease-like"/>
    <property type="match status" value="1"/>
</dbReference>
<dbReference type="InterPro" id="IPR011335">
    <property type="entry name" value="Restrct_endonuc-II-like"/>
</dbReference>
<dbReference type="eggNOG" id="COG3893">
    <property type="taxonomic scope" value="Bacteria"/>
</dbReference>
<comment type="caution">
    <text evidence="2">The sequence shown here is derived from an EMBL/GenBank/DDBJ whole genome shotgun (WGS) entry which is preliminary data.</text>
</comment>
<dbReference type="GeneID" id="77847468"/>
<reference evidence="2 3" key="1">
    <citation type="submission" date="2012-08" db="EMBL/GenBank/DDBJ databases">
        <title>The Genome Sequence of Barnesiella intestinihominis YIT 11860.</title>
        <authorList>
            <consortium name="The Broad Institute Genome Sequencing Platform"/>
            <person name="Earl A."/>
            <person name="Ward D."/>
            <person name="Feldgarden M."/>
            <person name="Gevers D."/>
            <person name="Morotomi M."/>
            <person name="Walker B."/>
            <person name="Young S.K."/>
            <person name="Zeng Q."/>
            <person name="Gargeya S."/>
            <person name="Fitzgerald M."/>
            <person name="Haas B."/>
            <person name="Abouelleil A."/>
            <person name="Alvarado L."/>
            <person name="Arachchi H.M."/>
            <person name="Berlin A.M."/>
            <person name="Chapman S.B."/>
            <person name="Goldberg J."/>
            <person name="Griggs A."/>
            <person name="Gujja S."/>
            <person name="Hansen M."/>
            <person name="Howarth C."/>
            <person name="Imamovic A."/>
            <person name="Larimer J."/>
            <person name="McCowen C."/>
            <person name="Montmayeur A."/>
            <person name="Murphy C."/>
            <person name="Neiman D."/>
            <person name="Pearson M."/>
            <person name="Priest M."/>
            <person name="Roberts A."/>
            <person name="Saif S."/>
            <person name="Shea T."/>
            <person name="Sisk P."/>
            <person name="Sykes S."/>
            <person name="Wortman J."/>
            <person name="Nusbaum C."/>
            <person name="Birren B."/>
        </authorList>
    </citation>
    <scope>NUCLEOTIDE SEQUENCE [LARGE SCALE GENOMIC DNA]</scope>
    <source>
        <strain evidence="2 3">YIT 11860</strain>
    </source>
</reference>
<dbReference type="RefSeq" id="WP_008860723.1">
    <property type="nucleotide sequence ID" value="NZ_JH815203.1"/>
</dbReference>